<feature type="transmembrane region" description="Helical" evidence="1">
    <location>
        <begin position="31"/>
        <end position="50"/>
    </location>
</feature>
<keyword evidence="1" id="KW-0812">Transmembrane</keyword>
<proteinExistence type="predicted"/>
<evidence type="ECO:0000313" key="3">
    <source>
        <dbReference type="Proteomes" id="UP000293865"/>
    </source>
</evidence>
<keyword evidence="3" id="KW-1185">Reference proteome</keyword>
<keyword evidence="1" id="KW-0472">Membrane</keyword>
<comment type="caution">
    <text evidence="2">The sequence shown here is derived from an EMBL/GenBank/DDBJ whole genome shotgun (WGS) entry which is preliminary data.</text>
</comment>
<dbReference type="OrthoDB" id="5007777at2"/>
<feature type="transmembrane region" description="Helical" evidence="1">
    <location>
        <begin position="6"/>
        <end position="24"/>
    </location>
</feature>
<dbReference type="Proteomes" id="UP000293865">
    <property type="component" value="Unassembled WGS sequence"/>
</dbReference>
<dbReference type="EMBL" id="SDPN01000042">
    <property type="protein sequence ID" value="RXZ67657.1"/>
    <property type="molecule type" value="Genomic_DNA"/>
</dbReference>
<protein>
    <submittedName>
        <fullName evidence="2">Uncharacterized protein</fullName>
    </submittedName>
</protein>
<name>A0A4Q2KSK5_9MICO</name>
<evidence type="ECO:0000313" key="2">
    <source>
        <dbReference type="EMBL" id="RXZ67657.1"/>
    </source>
</evidence>
<organism evidence="2 3">
    <name type="scientific">Agromyces albus</name>
    <dbReference type="NCBI Taxonomy" id="205332"/>
    <lineage>
        <taxon>Bacteria</taxon>
        <taxon>Bacillati</taxon>
        <taxon>Actinomycetota</taxon>
        <taxon>Actinomycetes</taxon>
        <taxon>Micrococcales</taxon>
        <taxon>Microbacteriaceae</taxon>
        <taxon>Agromyces</taxon>
    </lineage>
</organism>
<evidence type="ECO:0000256" key="1">
    <source>
        <dbReference type="SAM" id="Phobius"/>
    </source>
</evidence>
<gene>
    <name evidence="2" type="ORF">ESP51_16770</name>
</gene>
<keyword evidence="1" id="KW-1133">Transmembrane helix</keyword>
<feature type="transmembrane region" description="Helical" evidence="1">
    <location>
        <begin position="56"/>
        <end position="75"/>
    </location>
</feature>
<sequence length="111" mass="11909">MITLSWLFVIAVAAGIFALIDGITRARGRGSSLLSILEIIAAVLFLLSLFFPGIPFGSLVLAIITTVLLVIQLVLRGGRRRGGLAVTVIALVLFILWIVLSQRWIVIPGVS</sequence>
<accession>A0A4Q2KSK5</accession>
<feature type="transmembrane region" description="Helical" evidence="1">
    <location>
        <begin position="82"/>
        <end position="100"/>
    </location>
</feature>
<dbReference type="RefSeq" id="WP_129522043.1">
    <property type="nucleotide sequence ID" value="NZ_SDPN01000042.1"/>
</dbReference>
<dbReference type="AlphaFoldDB" id="A0A4Q2KSK5"/>
<reference evidence="2 3" key="1">
    <citation type="submission" date="2019-01" db="EMBL/GenBank/DDBJ databases">
        <title>Agromyces.</title>
        <authorList>
            <person name="Li J."/>
        </authorList>
    </citation>
    <scope>NUCLEOTIDE SEQUENCE [LARGE SCALE GENOMIC DNA]</scope>
    <source>
        <strain evidence="2 3">DSM 15934</strain>
    </source>
</reference>